<dbReference type="Pfam" id="PF17035">
    <property type="entry name" value="BET"/>
    <property type="match status" value="1"/>
</dbReference>
<evidence type="ECO:0000259" key="1">
    <source>
        <dbReference type="Pfam" id="PF17035"/>
    </source>
</evidence>
<dbReference type="Gene3D" id="1.20.1270.220">
    <property type="match status" value="1"/>
</dbReference>
<dbReference type="InterPro" id="IPR027353">
    <property type="entry name" value="NET_dom"/>
</dbReference>
<reference evidence="2" key="1">
    <citation type="journal article" date="2020" name="Nature">
        <title>Giant virus diversity and host interactions through global metagenomics.</title>
        <authorList>
            <person name="Schulz F."/>
            <person name="Roux S."/>
            <person name="Paez-Espino D."/>
            <person name="Jungbluth S."/>
            <person name="Walsh D.A."/>
            <person name="Denef V.J."/>
            <person name="McMahon K.D."/>
            <person name="Konstantinidis K.T."/>
            <person name="Eloe-Fadrosh E.A."/>
            <person name="Kyrpides N.C."/>
            <person name="Woyke T."/>
        </authorList>
    </citation>
    <scope>NUCLEOTIDE SEQUENCE</scope>
    <source>
        <strain evidence="2">GVMAG-M-3300001351-8</strain>
    </source>
</reference>
<sequence length="251" mass="29054">MSNQEYSTDDKTKLKQSIEKLEYNQLCQIYNIIAKDTDKISENNNGVFINLKYLNNGTMDKLFKFVDYCHKNKSSAILKNLNNDTLNNDTLNNDTLNNETLNNRTLNNDNLNNLIELNSAETTSLSDVDQEQSANYFNTSEVLSEEYNLYNLNIGGGEKNSDFIFKNYIDKLSSNNFKEFNENTDKKIVKPSTNNNKIKLNGVKYRLIKKCREINKLSNSDIVENIINNFGTDEVKVDYNDYSLNELQEEY</sequence>
<organism evidence="2">
    <name type="scientific">viral metagenome</name>
    <dbReference type="NCBI Taxonomy" id="1070528"/>
    <lineage>
        <taxon>unclassified sequences</taxon>
        <taxon>metagenomes</taxon>
        <taxon>organismal metagenomes</taxon>
    </lineage>
</organism>
<evidence type="ECO:0000313" key="2">
    <source>
        <dbReference type="EMBL" id="QHT28832.1"/>
    </source>
</evidence>
<dbReference type="EMBL" id="MN738865">
    <property type="protein sequence ID" value="QHT28832.1"/>
    <property type="molecule type" value="Genomic_DNA"/>
</dbReference>
<dbReference type="AlphaFoldDB" id="A0A6C0EJC2"/>
<dbReference type="InterPro" id="IPR038336">
    <property type="entry name" value="NET_sf"/>
</dbReference>
<proteinExistence type="predicted"/>
<feature type="domain" description="NET" evidence="1">
    <location>
        <begin position="6"/>
        <end position="67"/>
    </location>
</feature>
<protein>
    <recommendedName>
        <fullName evidence="1">NET domain-containing protein</fullName>
    </recommendedName>
</protein>
<accession>A0A6C0EJC2</accession>
<name>A0A6C0EJC2_9ZZZZ</name>